<proteinExistence type="predicted"/>
<evidence type="ECO:0000313" key="2">
    <source>
        <dbReference type="Proteomes" id="UP001327560"/>
    </source>
</evidence>
<sequence length="125" mass="14579">MRWDEVNVMKWMYVRREENLPAHNPAKKAMRSNMEWFGEYNNVDDRNEEEHNTKLVYDADGDGNSSYRDNNENCMPMKKAIVLSVSNEDCNDVVHFDINKIDNQGKIVLLLCMANDARPLLLLSI</sequence>
<organism evidence="1 2">
    <name type="scientific">Canna indica</name>
    <name type="common">Indian-shot</name>
    <dbReference type="NCBI Taxonomy" id="4628"/>
    <lineage>
        <taxon>Eukaryota</taxon>
        <taxon>Viridiplantae</taxon>
        <taxon>Streptophyta</taxon>
        <taxon>Embryophyta</taxon>
        <taxon>Tracheophyta</taxon>
        <taxon>Spermatophyta</taxon>
        <taxon>Magnoliopsida</taxon>
        <taxon>Liliopsida</taxon>
        <taxon>Zingiberales</taxon>
        <taxon>Cannaceae</taxon>
        <taxon>Canna</taxon>
    </lineage>
</organism>
<dbReference type="AlphaFoldDB" id="A0AAQ3L758"/>
<keyword evidence="2" id="KW-1185">Reference proteome</keyword>
<gene>
    <name evidence="1" type="ORF">Cni_G29377</name>
</gene>
<dbReference type="Proteomes" id="UP001327560">
    <property type="component" value="Chromosome 9"/>
</dbReference>
<name>A0AAQ3L758_9LILI</name>
<evidence type="ECO:0000313" key="1">
    <source>
        <dbReference type="EMBL" id="WOL20572.1"/>
    </source>
</evidence>
<protein>
    <submittedName>
        <fullName evidence="1">Uncharacterized protein</fullName>
    </submittedName>
</protein>
<dbReference type="EMBL" id="CP136898">
    <property type="protein sequence ID" value="WOL20572.1"/>
    <property type="molecule type" value="Genomic_DNA"/>
</dbReference>
<reference evidence="1 2" key="1">
    <citation type="submission" date="2023-10" db="EMBL/GenBank/DDBJ databases">
        <title>Chromosome-scale genome assembly provides insights into flower coloration mechanisms of Canna indica.</title>
        <authorList>
            <person name="Li C."/>
        </authorList>
    </citation>
    <scope>NUCLEOTIDE SEQUENCE [LARGE SCALE GENOMIC DNA]</scope>
    <source>
        <tissue evidence="1">Flower</tissue>
    </source>
</reference>
<accession>A0AAQ3L758</accession>